<gene>
    <name evidence="7" type="ORF">SAMN04489717_2137</name>
</gene>
<dbReference type="SUPFAM" id="SSF48576">
    <property type="entry name" value="Terpenoid synthases"/>
    <property type="match status" value="1"/>
</dbReference>
<dbReference type="InterPro" id="IPR033749">
    <property type="entry name" value="Polyprenyl_synt_CS"/>
</dbReference>
<dbReference type="GO" id="GO:0008299">
    <property type="term" value="P:isoprenoid biosynthetic process"/>
    <property type="evidence" value="ECO:0007669"/>
    <property type="project" value="InterPro"/>
</dbReference>
<dbReference type="CDD" id="cd00685">
    <property type="entry name" value="Trans_IPPS_HT"/>
    <property type="match status" value="1"/>
</dbReference>
<dbReference type="GO" id="GO:0046872">
    <property type="term" value="F:metal ion binding"/>
    <property type="evidence" value="ECO:0007669"/>
    <property type="project" value="UniProtKB-KW"/>
</dbReference>
<keyword evidence="3 6" id="KW-0808">Transferase</keyword>
<dbReference type="Gene3D" id="1.10.600.10">
    <property type="entry name" value="Farnesyl Diphosphate Synthase"/>
    <property type="match status" value="1"/>
</dbReference>
<dbReference type="SFLD" id="SFLDS00005">
    <property type="entry name" value="Isoprenoid_Synthase_Type_I"/>
    <property type="match status" value="1"/>
</dbReference>
<evidence type="ECO:0000256" key="5">
    <source>
        <dbReference type="ARBA" id="ARBA00022842"/>
    </source>
</evidence>
<dbReference type="RefSeq" id="WP_092652830.1">
    <property type="nucleotide sequence ID" value="NZ_LT629732.1"/>
</dbReference>
<dbReference type="SFLD" id="SFLDG01017">
    <property type="entry name" value="Polyprenyl_Transferase_Like"/>
    <property type="match status" value="1"/>
</dbReference>
<comment type="cofactor">
    <cofactor evidence="1">
        <name>Mg(2+)</name>
        <dbReference type="ChEBI" id="CHEBI:18420"/>
    </cofactor>
</comment>
<evidence type="ECO:0000256" key="4">
    <source>
        <dbReference type="ARBA" id="ARBA00022723"/>
    </source>
</evidence>
<accession>A0A1H1QSV4</accession>
<reference evidence="7 8" key="1">
    <citation type="submission" date="2016-10" db="EMBL/GenBank/DDBJ databases">
        <authorList>
            <person name="de Groot N.N."/>
        </authorList>
    </citation>
    <scope>NUCLEOTIDE SEQUENCE [LARGE SCALE GENOMIC DNA]</scope>
    <source>
        <strain evidence="7 8">DSM 22024</strain>
    </source>
</reference>
<dbReference type="GO" id="GO:0004659">
    <property type="term" value="F:prenyltransferase activity"/>
    <property type="evidence" value="ECO:0007669"/>
    <property type="project" value="InterPro"/>
</dbReference>
<evidence type="ECO:0000313" key="8">
    <source>
        <dbReference type="Proteomes" id="UP000198983"/>
    </source>
</evidence>
<protein>
    <submittedName>
        <fullName evidence="7">Heptaprenyl diphosphate synthase</fullName>
    </submittedName>
</protein>
<dbReference type="InterPro" id="IPR000092">
    <property type="entry name" value="Polyprenyl_synt"/>
</dbReference>
<evidence type="ECO:0000256" key="2">
    <source>
        <dbReference type="ARBA" id="ARBA00006706"/>
    </source>
</evidence>
<dbReference type="EMBL" id="LT629732">
    <property type="protein sequence ID" value="SDS26550.1"/>
    <property type="molecule type" value="Genomic_DNA"/>
</dbReference>
<dbReference type="Proteomes" id="UP000198983">
    <property type="component" value="Chromosome I"/>
</dbReference>
<dbReference type="STRING" id="117157.SAMN04489717_2137"/>
<dbReference type="PANTHER" id="PTHR12001">
    <property type="entry name" value="GERANYLGERANYL PYROPHOSPHATE SYNTHASE"/>
    <property type="match status" value="1"/>
</dbReference>
<dbReference type="InterPro" id="IPR008949">
    <property type="entry name" value="Isoprenoid_synthase_dom_sf"/>
</dbReference>
<dbReference type="PROSITE" id="PS00444">
    <property type="entry name" value="POLYPRENYL_SYNTHASE_2"/>
    <property type="match status" value="1"/>
</dbReference>
<evidence type="ECO:0000256" key="3">
    <source>
        <dbReference type="ARBA" id="ARBA00022679"/>
    </source>
</evidence>
<keyword evidence="4" id="KW-0479">Metal-binding</keyword>
<evidence type="ECO:0000256" key="1">
    <source>
        <dbReference type="ARBA" id="ARBA00001946"/>
    </source>
</evidence>
<name>A0A1H1QSV4_9ACTN</name>
<sequence length="333" mass="35641">MSMAGLTLPSVDGDLDLRVRRRLAEVEDELDRVAASEFGFVTEAAQHLIHAGGKRFRPLLVVLGAEFGAPSSSAGDVVAVATALELIHLATLHHDDVMDEAALRRGAPSANARWDNTVAILTGDYLFARASDRMVDLGLEAVRIQSQTFARLVEGQIRETLGPTEDEDRLDHYLAVLADKTGSLIATSARLGAKVAGAPTDIERVMTEYGEKIGIAFQLSDDVLDIASDADQSGKTPGTDLREGIPTLPMLLAQRSTDPADGRLLELLSGPLPDDARHAEALSLLRAHPAMDQARAIVQQWADEARATLCYLPDIPARDALAGLCDLVVSRTG</sequence>
<dbReference type="AlphaFoldDB" id="A0A1H1QSV4"/>
<organism evidence="7 8">
    <name type="scientific">Actinopolymorpha singaporensis</name>
    <dbReference type="NCBI Taxonomy" id="117157"/>
    <lineage>
        <taxon>Bacteria</taxon>
        <taxon>Bacillati</taxon>
        <taxon>Actinomycetota</taxon>
        <taxon>Actinomycetes</taxon>
        <taxon>Propionibacteriales</taxon>
        <taxon>Actinopolymorphaceae</taxon>
        <taxon>Actinopolymorpha</taxon>
    </lineage>
</organism>
<keyword evidence="5" id="KW-0460">Magnesium</keyword>
<comment type="similarity">
    <text evidence="2 6">Belongs to the FPP/GGPP synthase family.</text>
</comment>
<dbReference type="OrthoDB" id="4497239at2"/>
<evidence type="ECO:0000313" key="7">
    <source>
        <dbReference type="EMBL" id="SDS26550.1"/>
    </source>
</evidence>
<dbReference type="Pfam" id="PF00348">
    <property type="entry name" value="polyprenyl_synt"/>
    <property type="match status" value="1"/>
</dbReference>
<keyword evidence="8" id="KW-1185">Reference proteome</keyword>
<proteinExistence type="inferred from homology"/>
<evidence type="ECO:0000256" key="6">
    <source>
        <dbReference type="RuleBase" id="RU004466"/>
    </source>
</evidence>
<dbReference type="PANTHER" id="PTHR12001:SF69">
    <property type="entry name" value="ALL TRANS-POLYPRENYL-DIPHOSPHATE SYNTHASE PDSS1"/>
    <property type="match status" value="1"/>
</dbReference>